<dbReference type="GO" id="GO:0051539">
    <property type="term" value="F:4 iron, 4 sulfur cluster binding"/>
    <property type="evidence" value="ECO:0007669"/>
    <property type="project" value="UniProtKB-KW"/>
</dbReference>
<keyword evidence="5" id="KW-0408">Iron</keyword>
<dbReference type="GO" id="GO:0006783">
    <property type="term" value="P:heme biosynthetic process"/>
    <property type="evidence" value="ECO:0007669"/>
    <property type="project" value="TreeGrafter"/>
</dbReference>
<dbReference type="Pfam" id="PF04055">
    <property type="entry name" value="Radical_SAM"/>
    <property type="match status" value="1"/>
</dbReference>
<dbReference type="Pfam" id="PF13186">
    <property type="entry name" value="SPASM"/>
    <property type="match status" value="1"/>
</dbReference>
<name>A0A4R8MFB2_9BACT</name>
<evidence type="ECO:0000313" key="8">
    <source>
        <dbReference type="EMBL" id="TDY63137.1"/>
    </source>
</evidence>
<dbReference type="AlphaFoldDB" id="A0A4R8MFB2"/>
<protein>
    <submittedName>
        <fullName evidence="8">Radical SAM protein with 4Fe4S-binding SPASM domain</fullName>
    </submittedName>
</protein>
<dbReference type="InterPro" id="IPR050377">
    <property type="entry name" value="Radical_SAM_PqqE_MftC-like"/>
</dbReference>
<evidence type="ECO:0000313" key="9">
    <source>
        <dbReference type="Proteomes" id="UP000295066"/>
    </source>
</evidence>
<dbReference type="PANTHER" id="PTHR11228:SF7">
    <property type="entry name" value="PQQA PEPTIDE CYCLASE"/>
    <property type="match status" value="1"/>
</dbReference>
<dbReference type="GO" id="GO:0046872">
    <property type="term" value="F:metal ion binding"/>
    <property type="evidence" value="ECO:0007669"/>
    <property type="project" value="UniProtKB-KW"/>
</dbReference>
<comment type="caution">
    <text evidence="8">The sequence shown here is derived from an EMBL/GenBank/DDBJ whole genome shotgun (WGS) entry which is preliminary data.</text>
</comment>
<dbReference type="EMBL" id="SORI01000002">
    <property type="protein sequence ID" value="TDY63137.1"/>
    <property type="molecule type" value="Genomic_DNA"/>
</dbReference>
<dbReference type="Gene3D" id="3.20.20.70">
    <property type="entry name" value="Aldolase class I"/>
    <property type="match status" value="1"/>
</dbReference>
<dbReference type="Proteomes" id="UP000295066">
    <property type="component" value="Unassembled WGS sequence"/>
</dbReference>
<dbReference type="PROSITE" id="PS51918">
    <property type="entry name" value="RADICAL_SAM"/>
    <property type="match status" value="1"/>
</dbReference>
<keyword evidence="3" id="KW-0949">S-adenosyl-L-methionine</keyword>
<evidence type="ECO:0000256" key="6">
    <source>
        <dbReference type="ARBA" id="ARBA00023014"/>
    </source>
</evidence>
<sequence>MISLTKLLLDREHFGDRLRYHGGTPVSAGAAPGMGPVVVWNCTRACNLACRHCYASATPAGSGNELSSEEGRAFLESLAEFRVPAVLLSGGEPLMRKDIFQLLEYGASLGLRMVLSTNGTLIGSDTARRLRTAGVSYAGISLDGLETVNDAFRGTAGAFKKTLAAFRHCRAAGQKAGLRLSLTRTTVRELSAIFRLVEEEGISRVCLYHLVSAGRGSELQGEDLAPEETRDALDFLIEKTLDFGSRGVDTEILTVDNHCDGLYVFLKMKERDPERAERIFSLLGRSGGNRSGMAIGAVDWEGNVTIDQFTRSIVLGNIREKGFENIWRGEGDSFLAMLRDRKPYLRGRCGACRRQEQCNGNLRARALAAGDFWGPDPACYLTDGEIGL</sequence>
<proteinExistence type="predicted"/>
<feature type="domain" description="Radical SAM core" evidence="7">
    <location>
        <begin position="32"/>
        <end position="246"/>
    </location>
</feature>
<evidence type="ECO:0000256" key="3">
    <source>
        <dbReference type="ARBA" id="ARBA00022691"/>
    </source>
</evidence>
<comment type="cofactor">
    <cofactor evidence="1">
        <name>[4Fe-4S] cluster</name>
        <dbReference type="ChEBI" id="CHEBI:49883"/>
    </cofactor>
</comment>
<dbReference type="SFLD" id="SFLDG01067">
    <property type="entry name" value="SPASM/twitch_domain_containing"/>
    <property type="match status" value="1"/>
</dbReference>
<dbReference type="SFLD" id="SFLDS00029">
    <property type="entry name" value="Radical_SAM"/>
    <property type="match status" value="1"/>
</dbReference>
<evidence type="ECO:0000256" key="2">
    <source>
        <dbReference type="ARBA" id="ARBA00022485"/>
    </source>
</evidence>
<evidence type="ECO:0000256" key="1">
    <source>
        <dbReference type="ARBA" id="ARBA00001966"/>
    </source>
</evidence>
<gene>
    <name evidence="8" type="ORF">C8D99_102118</name>
</gene>
<dbReference type="CDD" id="cd01335">
    <property type="entry name" value="Radical_SAM"/>
    <property type="match status" value="1"/>
</dbReference>
<dbReference type="InterPro" id="IPR017200">
    <property type="entry name" value="PqqE-like"/>
</dbReference>
<dbReference type="SUPFAM" id="SSF102114">
    <property type="entry name" value="Radical SAM enzymes"/>
    <property type="match status" value="1"/>
</dbReference>
<dbReference type="InterPro" id="IPR058240">
    <property type="entry name" value="rSAM_sf"/>
</dbReference>
<dbReference type="InterPro" id="IPR007197">
    <property type="entry name" value="rSAM"/>
</dbReference>
<accession>A0A4R8MFB2</accession>
<evidence type="ECO:0000256" key="4">
    <source>
        <dbReference type="ARBA" id="ARBA00022723"/>
    </source>
</evidence>
<dbReference type="PIRSF" id="PIRSF037420">
    <property type="entry name" value="PQQ_syn_pqqE"/>
    <property type="match status" value="1"/>
</dbReference>
<keyword evidence="2" id="KW-0004">4Fe-4S</keyword>
<dbReference type="RefSeq" id="WP_133956018.1">
    <property type="nucleotide sequence ID" value="NZ_SORI01000002.1"/>
</dbReference>
<evidence type="ECO:0000256" key="5">
    <source>
        <dbReference type="ARBA" id="ARBA00023004"/>
    </source>
</evidence>
<keyword evidence="4" id="KW-0479">Metal-binding</keyword>
<keyword evidence="6" id="KW-0411">Iron-sulfur</keyword>
<reference evidence="8 9" key="1">
    <citation type="submission" date="2019-03" db="EMBL/GenBank/DDBJ databases">
        <title>Genomic Encyclopedia of Type Strains, Phase IV (KMG-IV): sequencing the most valuable type-strain genomes for metagenomic binning, comparative biology and taxonomic classification.</title>
        <authorList>
            <person name="Goeker M."/>
        </authorList>
    </citation>
    <scope>NUCLEOTIDE SEQUENCE [LARGE SCALE GENOMIC DNA]</scope>
    <source>
        <strain evidence="8 9">DSM 25964</strain>
    </source>
</reference>
<organism evidence="8 9">
    <name type="scientific">Aminivibrio pyruvatiphilus</name>
    <dbReference type="NCBI Taxonomy" id="1005740"/>
    <lineage>
        <taxon>Bacteria</taxon>
        <taxon>Thermotogati</taxon>
        <taxon>Synergistota</taxon>
        <taxon>Synergistia</taxon>
        <taxon>Synergistales</taxon>
        <taxon>Aminobacteriaceae</taxon>
        <taxon>Aminivibrio</taxon>
    </lineage>
</organism>
<dbReference type="SFLD" id="SFLDG01386">
    <property type="entry name" value="main_SPASM_domain-containing"/>
    <property type="match status" value="1"/>
</dbReference>
<dbReference type="FunFam" id="3.20.20.70:FF:000188">
    <property type="entry name" value="Mycofactocin radical SAM maturase MftC"/>
    <property type="match status" value="1"/>
</dbReference>
<evidence type="ECO:0000259" key="7">
    <source>
        <dbReference type="PROSITE" id="PS51918"/>
    </source>
</evidence>
<keyword evidence="9" id="KW-1185">Reference proteome</keyword>
<dbReference type="GO" id="GO:0003824">
    <property type="term" value="F:catalytic activity"/>
    <property type="evidence" value="ECO:0007669"/>
    <property type="project" value="InterPro"/>
</dbReference>
<dbReference type="SMART" id="SM00729">
    <property type="entry name" value="Elp3"/>
    <property type="match status" value="1"/>
</dbReference>
<dbReference type="OrthoDB" id="7021155at2"/>
<dbReference type="PANTHER" id="PTHR11228">
    <property type="entry name" value="RADICAL SAM DOMAIN PROTEIN"/>
    <property type="match status" value="1"/>
</dbReference>
<dbReference type="InterPro" id="IPR023885">
    <property type="entry name" value="4Fe4S-binding_SPASM_dom"/>
</dbReference>
<dbReference type="InterPro" id="IPR013785">
    <property type="entry name" value="Aldolase_TIM"/>
</dbReference>
<dbReference type="InterPro" id="IPR006638">
    <property type="entry name" value="Elp3/MiaA/NifB-like_rSAM"/>
</dbReference>